<reference evidence="7" key="2">
    <citation type="journal article" date="2023" name="IMA Fungus">
        <title>Comparative genomic study of the Penicillium genus elucidates a diverse pangenome and 15 lateral gene transfer events.</title>
        <authorList>
            <person name="Petersen C."/>
            <person name="Sorensen T."/>
            <person name="Nielsen M.R."/>
            <person name="Sondergaard T.E."/>
            <person name="Sorensen J.L."/>
            <person name="Fitzpatrick D.A."/>
            <person name="Frisvad J.C."/>
            <person name="Nielsen K.L."/>
        </authorList>
    </citation>
    <scope>NUCLEOTIDE SEQUENCE</scope>
    <source>
        <strain evidence="7">IBT 30069</strain>
    </source>
</reference>
<dbReference type="Gene3D" id="1.20.1250.20">
    <property type="entry name" value="MFS general substrate transporter like domains"/>
    <property type="match status" value="1"/>
</dbReference>
<gene>
    <name evidence="7" type="ORF">N7456_010729</name>
</gene>
<dbReference type="GO" id="GO:0098717">
    <property type="term" value="P:pantothenate import across plasma membrane"/>
    <property type="evidence" value="ECO:0007669"/>
    <property type="project" value="TreeGrafter"/>
</dbReference>
<protein>
    <recommendedName>
        <fullName evidence="9">Major facilitator superfamily domain, general substrate transporter</fullName>
    </recommendedName>
</protein>
<dbReference type="PANTHER" id="PTHR43791:SF4">
    <property type="entry name" value="PANTOTHENATE TRANSPORTER FEN2"/>
    <property type="match status" value="1"/>
</dbReference>
<evidence type="ECO:0000256" key="1">
    <source>
        <dbReference type="ARBA" id="ARBA00004141"/>
    </source>
</evidence>
<dbReference type="Proteomes" id="UP001149165">
    <property type="component" value="Unassembled WGS sequence"/>
</dbReference>
<evidence type="ECO:0000256" key="6">
    <source>
        <dbReference type="SAM" id="Phobius"/>
    </source>
</evidence>
<sequence>MAVRAFQGTHYLLGSWYTEEELGKRSGLFTSSGIAGGMFAGSYKPLFTARWMAFKALRVGVGCLFLPVAIYRFLYFPNTPTTTTASYLSTEERELAVSRIPIVERTPILSKRFFKKAAISYYMWSFTVLWCIANCLEAPSSQSLMNLYMKALPGKNYTVSQLNNYPTGVQAVGIVLTLYGHVGLISMVTGGFLGITTASLGFV</sequence>
<feature type="transmembrane region" description="Helical" evidence="6">
    <location>
        <begin position="119"/>
        <end position="136"/>
    </location>
</feature>
<evidence type="ECO:0000256" key="3">
    <source>
        <dbReference type="ARBA" id="ARBA00022692"/>
    </source>
</evidence>
<feature type="transmembrane region" description="Helical" evidence="6">
    <location>
        <begin position="56"/>
        <end position="74"/>
    </location>
</feature>
<comment type="subcellular location">
    <subcellularLocation>
        <location evidence="1">Membrane</location>
        <topology evidence="1">Multi-pass membrane protein</topology>
    </subcellularLocation>
</comment>
<comment type="caution">
    <text evidence="7">The sequence shown here is derived from an EMBL/GenBank/DDBJ whole genome shotgun (WGS) entry which is preliminary data.</text>
</comment>
<dbReference type="SUPFAM" id="SSF103473">
    <property type="entry name" value="MFS general substrate transporter"/>
    <property type="match status" value="1"/>
</dbReference>
<dbReference type="GO" id="GO:0005886">
    <property type="term" value="C:plasma membrane"/>
    <property type="evidence" value="ECO:0007669"/>
    <property type="project" value="TreeGrafter"/>
</dbReference>
<evidence type="ECO:0000256" key="4">
    <source>
        <dbReference type="ARBA" id="ARBA00022989"/>
    </source>
</evidence>
<accession>A0A9W9F777</accession>
<evidence type="ECO:0000313" key="7">
    <source>
        <dbReference type="EMBL" id="KAJ5094868.1"/>
    </source>
</evidence>
<evidence type="ECO:0000313" key="8">
    <source>
        <dbReference type="Proteomes" id="UP001149165"/>
    </source>
</evidence>
<evidence type="ECO:0000256" key="2">
    <source>
        <dbReference type="ARBA" id="ARBA00022448"/>
    </source>
</evidence>
<keyword evidence="4 6" id="KW-1133">Transmembrane helix</keyword>
<evidence type="ECO:0008006" key="9">
    <source>
        <dbReference type="Google" id="ProtNLM"/>
    </source>
</evidence>
<organism evidence="7 8">
    <name type="scientific">Penicillium angulare</name>
    <dbReference type="NCBI Taxonomy" id="116970"/>
    <lineage>
        <taxon>Eukaryota</taxon>
        <taxon>Fungi</taxon>
        <taxon>Dikarya</taxon>
        <taxon>Ascomycota</taxon>
        <taxon>Pezizomycotina</taxon>
        <taxon>Eurotiomycetes</taxon>
        <taxon>Eurotiomycetidae</taxon>
        <taxon>Eurotiales</taxon>
        <taxon>Aspergillaceae</taxon>
        <taxon>Penicillium</taxon>
    </lineage>
</organism>
<dbReference type="OrthoDB" id="3639251at2759"/>
<proteinExistence type="predicted"/>
<keyword evidence="3 6" id="KW-0812">Transmembrane</keyword>
<keyword evidence="2" id="KW-0813">Transport</keyword>
<dbReference type="InterPro" id="IPR036259">
    <property type="entry name" value="MFS_trans_sf"/>
</dbReference>
<name>A0A9W9F777_9EURO</name>
<keyword evidence="8" id="KW-1185">Reference proteome</keyword>
<dbReference type="PANTHER" id="PTHR43791">
    <property type="entry name" value="PERMEASE-RELATED"/>
    <property type="match status" value="1"/>
</dbReference>
<evidence type="ECO:0000256" key="5">
    <source>
        <dbReference type="ARBA" id="ARBA00023136"/>
    </source>
</evidence>
<dbReference type="AlphaFoldDB" id="A0A9W9F777"/>
<dbReference type="EMBL" id="JAPQKH010000006">
    <property type="protein sequence ID" value="KAJ5094868.1"/>
    <property type="molecule type" value="Genomic_DNA"/>
</dbReference>
<dbReference type="GO" id="GO:0015233">
    <property type="term" value="F:pantothenate transmembrane transporter activity"/>
    <property type="evidence" value="ECO:0007669"/>
    <property type="project" value="TreeGrafter"/>
</dbReference>
<reference evidence="7" key="1">
    <citation type="submission" date="2022-11" db="EMBL/GenBank/DDBJ databases">
        <authorList>
            <person name="Petersen C."/>
        </authorList>
    </citation>
    <scope>NUCLEOTIDE SEQUENCE</scope>
    <source>
        <strain evidence="7">IBT 30069</strain>
    </source>
</reference>
<keyword evidence="5 6" id="KW-0472">Membrane</keyword>